<proteinExistence type="predicted"/>
<accession>A0A1X4GB08</accession>
<keyword evidence="1" id="KW-1133">Transmembrane helix</keyword>
<comment type="caution">
    <text evidence="2">The sequence shown here is derived from an EMBL/GenBank/DDBJ whole genome shotgun (WGS) entry which is preliminary data.</text>
</comment>
<dbReference type="EMBL" id="NBYN01000014">
    <property type="protein sequence ID" value="OSO94322.1"/>
    <property type="molecule type" value="Genomic_DNA"/>
</dbReference>
<dbReference type="AlphaFoldDB" id="A0A1X4GB08"/>
<gene>
    <name evidence="2" type="ORF">B7O87_03920</name>
</gene>
<evidence type="ECO:0000313" key="2">
    <source>
        <dbReference type="EMBL" id="OSO94322.1"/>
    </source>
</evidence>
<reference evidence="3" key="1">
    <citation type="submission" date="2017-04" db="EMBL/GenBank/DDBJ databases">
        <authorList>
            <person name="Abreu V.A."/>
            <person name="Popin R.V."/>
            <person name="Rigonato J."/>
            <person name="Andreote A.P."/>
            <person name="Schaker P.C."/>
            <person name="Hoff-Risseti C."/>
            <person name="Alvarenga D.O."/>
            <person name="Varani A.M."/>
            <person name="Fiore M.F."/>
        </authorList>
    </citation>
    <scope>NUCLEOTIDE SEQUENCE [LARGE SCALE GENOMIC DNA]</scope>
    <source>
        <strain evidence="3">CENA303</strain>
    </source>
</reference>
<sequence>MTQTNMENYGKSFLVIIVPISFLIIVVLNTWKFLLIGLFLIMSLNLWQKYRWEKWCDQVNPLFYELIEENQGKISSVDLAIRGNFPGDEAKRYLEKKAKEFGTNPIDSGTDGPHYYFITGSILGEILDGSESDVKPVGRAVTKEARSLLSPPVLVLESKEGDKEGQITNRLETKSLEKQLAFGSLIQSELAQRLGVYSSTVYKRRNDPDFSEWTRSRDPDGIAWSYSRKNREFFPLDK</sequence>
<organism evidence="2 3">
    <name type="scientific">Cylindrospermopsis raciborskii CENA303</name>
    <dbReference type="NCBI Taxonomy" id="1170769"/>
    <lineage>
        <taxon>Bacteria</taxon>
        <taxon>Bacillati</taxon>
        <taxon>Cyanobacteriota</taxon>
        <taxon>Cyanophyceae</taxon>
        <taxon>Nostocales</taxon>
        <taxon>Aphanizomenonaceae</taxon>
        <taxon>Cylindrospermopsis</taxon>
    </lineage>
</organism>
<protein>
    <submittedName>
        <fullName evidence="2">Uncharacterized protein</fullName>
    </submittedName>
</protein>
<evidence type="ECO:0000313" key="3">
    <source>
        <dbReference type="Proteomes" id="UP000192997"/>
    </source>
</evidence>
<name>A0A1X4GB08_9CYAN</name>
<feature type="transmembrane region" description="Helical" evidence="1">
    <location>
        <begin position="12"/>
        <end position="41"/>
    </location>
</feature>
<keyword evidence="1" id="KW-0472">Membrane</keyword>
<keyword evidence="1" id="KW-0812">Transmembrane</keyword>
<dbReference type="RefSeq" id="WP_085727292.1">
    <property type="nucleotide sequence ID" value="NZ_NBYN01000014.1"/>
</dbReference>
<evidence type="ECO:0000256" key="1">
    <source>
        <dbReference type="SAM" id="Phobius"/>
    </source>
</evidence>
<dbReference type="Proteomes" id="UP000192997">
    <property type="component" value="Unassembled WGS sequence"/>
</dbReference>